<evidence type="ECO:0000256" key="2">
    <source>
        <dbReference type="ARBA" id="ARBA00004419"/>
    </source>
</evidence>
<keyword evidence="7 12" id="KW-0175">Coiled coil</keyword>
<organism evidence="14 15">
    <name type="scientific">Plakobranchus ocellatus</name>
    <dbReference type="NCBI Taxonomy" id="259542"/>
    <lineage>
        <taxon>Eukaryota</taxon>
        <taxon>Metazoa</taxon>
        <taxon>Spiralia</taxon>
        <taxon>Lophotrochozoa</taxon>
        <taxon>Mollusca</taxon>
        <taxon>Gastropoda</taxon>
        <taxon>Heterobranchia</taxon>
        <taxon>Euthyneura</taxon>
        <taxon>Panpulmonata</taxon>
        <taxon>Sacoglossa</taxon>
        <taxon>Placobranchoidea</taxon>
        <taxon>Plakobranchidae</taxon>
        <taxon>Plakobranchus</taxon>
    </lineage>
</organism>
<sequence>MAGISAYPGGLRAQNATAIPSPASLPMQKKILENVLECIVQLKADFFENHQPITDDSIVLQRFCAKFEHFLQIGMKEKVSLLGRKKDYWDYFLDCLGSSKGINDGIKYVKSLGEHKTSLGRGRAFIRFCLVHQRLADTMQQCVVNEKTLDWFNPGTLMTNQKECQHLISCLYDLNSLHFDLSPRGYDLDASWPAFANRKHAGSGSWNVPLSRRSSMTSMDTISQISMSVDNNSEVDRLAKDLEVAQSATSDLVGQIGALQQEKAQVSQSAWATQGELQASQHQLRELQAQFAELQAKYQELDIR</sequence>
<keyword evidence="4" id="KW-0863">Zinc-finger</keyword>
<dbReference type="AlphaFoldDB" id="A0AAV4A2D3"/>
<dbReference type="GO" id="GO:0051050">
    <property type="term" value="P:positive regulation of transport"/>
    <property type="evidence" value="ECO:0007669"/>
    <property type="project" value="UniProtKB-ARBA"/>
</dbReference>
<evidence type="ECO:0000259" key="13">
    <source>
        <dbReference type="PROSITE" id="PS50826"/>
    </source>
</evidence>
<dbReference type="InterPro" id="IPR037213">
    <property type="entry name" value="Run_dom_sf"/>
</dbReference>
<dbReference type="GO" id="GO:0008270">
    <property type="term" value="F:zinc ion binding"/>
    <property type="evidence" value="ECO:0007669"/>
    <property type="project" value="UniProtKB-KW"/>
</dbReference>
<comment type="caution">
    <text evidence="14">The sequence shown here is derived from an EMBL/GenBank/DDBJ whole genome shotgun (WGS) entry which is preliminary data.</text>
</comment>
<keyword evidence="15" id="KW-1185">Reference proteome</keyword>
<evidence type="ECO:0000313" key="14">
    <source>
        <dbReference type="EMBL" id="GFO01477.1"/>
    </source>
</evidence>
<keyword evidence="6" id="KW-0072">Autophagy</keyword>
<dbReference type="Pfam" id="PF02759">
    <property type="entry name" value="RUN"/>
    <property type="match status" value="1"/>
</dbReference>
<dbReference type="GO" id="GO:0005776">
    <property type="term" value="C:autophagosome"/>
    <property type="evidence" value="ECO:0007669"/>
    <property type="project" value="UniProtKB-SubCell"/>
</dbReference>
<dbReference type="EMBL" id="BLXT01003294">
    <property type="protein sequence ID" value="GFO01477.1"/>
    <property type="molecule type" value="Genomic_DNA"/>
</dbReference>
<dbReference type="SUPFAM" id="SSF140741">
    <property type="entry name" value="RUN domain-like"/>
    <property type="match status" value="1"/>
</dbReference>
<dbReference type="GO" id="GO:1901098">
    <property type="term" value="P:positive regulation of autophagosome maturation"/>
    <property type="evidence" value="ECO:0007669"/>
    <property type="project" value="TreeGrafter"/>
</dbReference>
<dbReference type="PANTHER" id="PTHR46753:SF2">
    <property type="entry name" value="FYVE AND COILED-COIL DOMAIN-CONTAINING PROTEIN 1"/>
    <property type="match status" value="1"/>
</dbReference>
<name>A0AAV4A2D3_9GAST</name>
<feature type="domain" description="RUN" evidence="13">
    <location>
        <begin position="54"/>
        <end position="186"/>
    </location>
</feature>
<evidence type="ECO:0000256" key="3">
    <source>
        <dbReference type="ARBA" id="ARBA00022723"/>
    </source>
</evidence>
<evidence type="ECO:0000256" key="10">
    <source>
        <dbReference type="ARBA" id="ARBA00059075"/>
    </source>
</evidence>
<evidence type="ECO:0000256" key="5">
    <source>
        <dbReference type="ARBA" id="ARBA00022833"/>
    </source>
</evidence>
<keyword evidence="8" id="KW-0458">Lysosome</keyword>
<evidence type="ECO:0000256" key="8">
    <source>
        <dbReference type="ARBA" id="ARBA00023228"/>
    </source>
</evidence>
<dbReference type="GO" id="GO:0005764">
    <property type="term" value="C:lysosome"/>
    <property type="evidence" value="ECO:0007669"/>
    <property type="project" value="UniProtKB-SubCell"/>
</dbReference>
<keyword evidence="3" id="KW-0479">Metal-binding</keyword>
<dbReference type="FunFam" id="1.20.58.900:FF:000015">
    <property type="entry name" value="RUN and FYVE domain containing 4"/>
    <property type="match status" value="1"/>
</dbReference>
<evidence type="ECO:0000256" key="6">
    <source>
        <dbReference type="ARBA" id="ARBA00023006"/>
    </source>
</evidence>
<proteinExistence type="predicted"/>
<evidence type="ECO:0000256" key="11">
    <source>
        <dbReference type="ARBA" id="ARBA00069100"/>
    </source>
</evidence>
<evidence type="ECO:0000256" key="4">
    <source>
        <dbReference type="ARBA" id="ARBA00022771"/>
    </source>
</evidence>
<evidence type="ECO:0000256" key="7">
    <source>
        <dbReference type="ARBA" id="ARBA00023054"/>
    </source>
</evidence>
<dbReference type="PANTHER" id="PTHR46753">
    <property type="entry name" value="FYVE AND COILED-COIL DOMAIN-CONTAINING PROTEIN 1"/>
    <property type="match status" value="1"/>
</dbReference>
<dbReference type="Gene3D" id="1.20.58.900">
    <property type="match status" value="1"/>
</dbReference>
<dbReference type="GO" id="GO:0071353">
    <property type="term" value="P:cellular response to interleukin-4"/>
    <property type="evidence" value="ECO:0007669"/>
    <property type="project" value="UniProtKB-ARBA"/>
</dbReference>
<dbReference type="GO" id="GO:0006914">
    <property type="term" value="P:autophagy"/>
    <property type="evidence" value="ECO:0007669"/>
    <property type="project" value="UniProtKB-KW"/>
</dbReference>
<reference evidence="14 15" key="1">
    <citation type="journal article" date="2021" name="Elife">
        <title>Chloroplast acquisition without the gene transfer in kleptoplastic sea slugs, Plakobranchus ocellatus.</title>
        <authorList>
            <person name="Maeda T."/>
            <person name="Takahashi S."/>
            <person name="Yoshida T."/>
            <person name="Shimamura S."/>
            <person name="Takaki Y."/>
            <person name="Nagai Y."/>
            <person name="Toyoda A."/>
            <person name="Suzuki Y."/>
            <person name="Arimoto A."/>
            <person name="Ishii H."/>
            <person name="Satoh N."/>
            <person name="Nishiyama T."/>
            <person name="Hasebe M."/>
            <person name="Maruyama T."/>
            <person name="Minagawa J."/>
            <person name="Obokata J."/>
            <person name="Shigenobu S."/>
        </authorList>
    </citation>
    <scope>NUCLEOTIDE SEQUENCE [LARGE SCALE GENOMIC DNA]</scope>
</reference>
<accession>A0AAV4A2D3</accession>
<dbReference type="GO" id="GO:0005770">
    <property type="term" value="C:late endosome"/>
    <property type="evidence" value="ECO:0007669"/>
    <property type="project" value="TreeGrafter"/>
</dbReference>
<evidence type="ECO:0000256" key="12">
    <source>
        <dbReference type="SAM" id="Coils"/>
    </source>
</evidence>
<keyword evidence="5" id="KW-0862">Zinc</keyword>
<comment type="subcellular location">
    <subcellularLocation>
        <location evidence="2">Cytoplasmic vesicle</location>
        <location evidence="2">Autophagosome</location>
    </subcellularLocation>
    <subcellularLocation>
        <location evidence="1">Lysosome</location>
    </subcellularLocation>
</comment>
<dbReference type="Proteomes" id="UP000735302">
    <property type="component" value="Unassembled WGS sequence"/>
</dbReference>
<protein>
    <recommendedName>
        <fullName evidence="11">RUN and FYVE domain-containing protein 4</fullName>
    </recommendedName>
</protein>
<gene>
    <name evidence="14" type="ORF">PoB_002798200</name>
</gene>
<evidence type="ECO:0000256" key="9">
    <source>
        <dbReference type="ARBA" id="ARBA00023329"/>
    </source>
</evidence>
<comment type="function">
    <text evidence="10">ARL8 effector that promotes the coupling of endolysosomes to dynein-dynactin for retrograde transport along microtubules. Acts by binding both GTP-bound ARL8 and dynein-dynactin. In nonneuronal cells, promotes concentration of endolysosomes in the juxtanuclear area. In hippocampal neurons, drives retrograde transport of endolysosomes from the axon to the soma. Positive regulator of macroautophagy in dendritic cells. Increases autophagic flux, probably by stimulating both autophagosome formation and facilitating tethering with lysosomes. Binds to phosphatidylinositol 3-phosphate (PtdIns3P) through its FYVE-type zinc finger. Positive regulator of osteosclast bone-resorbing activity, possibly by promoting late endosome-lysosome fusion by acting as an adapter protein between RAB7A on late endosomes and LAMP2 on primary lysosomes.</text>
</comment>
<dbReference type="PROSITE" id="PS50826">
    <property type="entry name" value="RUN"/>
    <property type="match status" value="1"/>
</dbReference>
<keyword evidence="9" id="KW-0968">Cytoplasmic vesicle</keyword>
<feature type="coiled-coil region" evidence="12">
    <location>
        <begin position="277"/>
        <end position="304"/>
    </location>
</feature>
<dbReference type="GO" id="GO:0072383">
    <property type="term" value="P:plus-end-directed vesicle transport along microtubule"/>
    <property type="evidence" value="ECO:0007669"/>
    <property type="project" value="TreeGrafter"/>
</dbReference>
<evidence type="ECO:0000256" key="1">
    <source>
        <dbReference type="ARBA" id="ARBA00004371"/>
    </source>
</evidence>
<evidence type="ECO:0000313" key="15">
    <source>
        <dbReference type="Proteomes" id="UP000735302"/>
    </source>
</evidence>
<dbReference type="InterPro" id="IPR004012">
    <property type="entry name" value="Run_dom"/>
</dbReference>